<dbReference type="Proteomes" id="UP000500953">
    <property type="component" value="Chromosome"/>
</dbReference>
<dbReference type="AlphaFoldDB" id="A0A6G9YVM8"/>
<dbReference type="EMBL" id="CP046173">
    <property type="protein sequence ID" value="QIS17177.1"/>
    <property type="molecule type" value="Genomic_DNA"/>
</dbReference>
<evidence type="ECO:0000313" key="1">
    <source>
        <dbReference type="EMBL" id="QIS17177.1"/>
    </source>
</evidence>
<protein>
    <recommendedName>
        <fullName evidence="3">Tyr recombinase domain-containing protein</fullName>
    </recommendedName>
</protein>
<dbReference type="RefSeq" id="WP_167484599.1">
    <property type="nucleotide sequence ID" value="NZ_CP046173.1"/>
</dbReference>
<accession>A0A6G9YVM8</accession>
<proteinExistence type="predicted"/>
<organism evidence="1 2">
    <name type="scientific">Nocardia terpenica</name>
    <dbReference type="NCBI Taxonomy" id="455432"/>
    <lineage>
        <taxon>Bacteria</taxon>
        <taxon>Bacillati</taxon>
        <taxon>Actinomycetota</taxon>
        <taxon>Actinomycetes</taxon>
        <taxon>Mycobacteriales</taxon>
        <taxon>Nocardiaceae</taxon>
        <taxon>Nocardia</taxon>
    </lineage>
</organism>
<sequence>MGSNTTRFPGVLNSVQYQGITEQMPTPWRVVTDFLVIIGARLREAAALADTDLDPDLETGRIEQAWQRGPGGWVLGPAHDSRAREPVCAPGDLRYG</sequence>
<gene>
    <name evidence="1" type="ORF">F6W96_01450</name>
</gene>
<evidence type="ECO:0000313" key="2">
    <source>
        <dbReference type="Proteomes" id="UP000500953"/>
    </source>
</evidence>
<reference evidence="1 2" key="1">
    <citation type="journal article" date="2019" name="ACS Chem. Biol.">
        <title>Identification and Mobilization of a Cryptic Antibiotic Biosynthesis Gene Locus from a Human-Pathogenic Nocardia Isolate.</title>
        <authorList>
            <person name="Herisse M."/>
            <person name="Ishida K."/>
            <person name="Porter J.L."/>
            <person name="Howden B."/>
            <person name="Hertweck C."/>
            <person name="Stinear T.P."/>
            <person name="Pidot S.J."/>
        </authorList>
    </citation>
    <scope>NUCLEOTIDE SEQUENCE [LARGE SCALE GENOMIC DNA]</scope>
    <source>
        <strain evidence="1 2">AUSMDU00012715</strain>
    </source>
</reference>
<name>A0A6G9YVM8_9NOCA</name>
<evidence type="ECO:0008006" key="3">
    <source>
        <dbReference type="Google" id="ProtNLM"/>
    </source>
</evidence>